<protein>
    <recommendedName>
        <fullName evidence="10">Nodulin-like domain-containing protein</fullName>
    </recommendedName>
</protein>
<keyword evidence="2 5" id="KW-0812">Transmembrane</keyword>
<dbReference type="InterPro" id="IPR056555">
    <property type="entry name" value="NFD4_C"/>
</dbReference>
<feature type="transmembrane region" description="Helical" evidence="5">
    <location>
        <begin position="429"/>
        <end position="450"/>
    </location>
</feature>
<evidence type="ECO:0000313" key="9">
    <source>
        <dbReference type="Proteomes" id="UP001187192"/>
    </source>
</evidence>
<dbReference type="GO" id="GO:0016020">
    <property type="term" value="C:membrane"/>
    <property type="evidence" value="ECO:0007669"/>
    <property type="project" value="UniProtKB-SubCell"/>
</dbReference>
<evidence type="ECO:0000256" key="3">
    <source>
        <dbReference type="ARBA" id="ARBA00022989"/>
    </source>
</evidence>
<feature type="transmembrane region" description="Helical" evidence="5">
    <location>
        <begin position="66"/>
        <end position="88"/>
    </location>
</feature>
<dbReference type="PANTHER" id="PTHR21576">
    <property type="entry name" value="UNCHARACTERIZED NODULIN-LIKE PROTEIN"/>
    <property type="match status" value="1"/>
</dbReference>
<feature type="domain" description="Nodulin-like" evidence="6">
    <location>
        <begin position="7"/>
        <end position="252"/>
    </location>
</feature>
<keyword evidence="4 5" id="KW-0472">Membrane</keyword>
<dbReference type="SUPFAM" id="SSF103473">
    <property type="entry name" value="MFS general substrate transporter"/>
    <property type="match status" value="2"/>
</dbReference>
<comment type="subcellular location">
    <subcellularLocation>
        <location evidence="1">Membrane</location>
        <topology evidence="1">Multi-pass membrane protein</topology>
    </subcellularLocation>
</comment>
<dbReference type="PANTHER" id="PTHR21576:SF134">
    <property type="entry name" value="NODULIN-LIKE DOMAIN-CONTAINING PROTEIN"/>
    <property type="match status" value="1"/>
</dbReference>
<evidence type="ECO:0000259" key="6">
    <source>
        <dbReference type="Pfam" id="PF06813"/>
    </source>
</evidence>
<evidence type="ECO:0008006" key="10">
    <source>
        <dbReference type="Google" id="ProtNLM"/>
    </source>
</evidence>
<keyword evidence="9" id="KW-1185">Reference proteome</keyword>
<dbReference type="InterPro" id="IPR010658">
    <property type="entry name" value="Nodulin-like"/>
</dbReference>
<feature type="transmembrane region" description="Helical" evidence="5">
    <location>
        <begin position="137"/>
        <end position="159"/>
    </location>
</feature>
<dbReference type="Pfam" id="PF23262">
    <property type="entry name" value="NFD4_C"/>
    <property type="match status" value="1"/>
</dbReference>
<feature type="transmembrane region" description="Helical" evidence="5">
    <location>
        <begin position="462"/>
        <end position="481"/>
    </location>
</feature>
<proteinExistence type="predicted"/>
<feature type="transmembrane region" description="Helical" evidence="5">
    <location>
        <begin position="165"/>
        <end position="184"/>
    </location>
</feature>
<evidence type="ECO:0000259" key="7">
    <source>
        <dbReference type="Pfam" id="PF23262"/>
    </source>
</evidence>
<feature type="transmembrane region" description="Helical" evidence="5">
    <location>
        <begin position="100"/>
        <end position="125"/>
    </location>
</feature>
<keyword evidence="3 5" id="KW-1133">Transmembrane helix</keyword>
<evidence type="ECO:0000313" key="8">
    <source>
        <dbReference type="EMBL" id="GMN48577.1"/>
    </source>
</evidence>
<dbReference type="Gene3D" id="1.20.1250.20">
    <property type="entry name" value="MFS general substrate transporter like domains"/>
    <property type="match status" value="1"/>
</dbReference>
<feature type="transmembrane region" description="Helical" evidence="5">
    <location>
        <begin position="236"/>
        <end position="255"/>
    </location>
</feature>
<accession>A0AA88ACV1</accession>
<evidence type="ECO:0000256" key="5">
    <source>
        <dbReference type="SAM" id="Phobius"/>
    </source>
</evidence>
<gene>
    <name evidence="8" type="ORF">TIFTF001_017753</name>
</gene>
<sequence length="555" mass="60984">MVGESRKWMIVVATIWIQAFTGTNLDFSSYSSHLKSVLGISQVQLNYLSVASDLGKALGWCSGVSLLYLPLWTVMFIASFVGFFGYGLQWLVLQSVISLPYVLVFLLCLMAGCSICWFNTVCFVICIRNFPTNRALALSLTLSFNGLSGALYTLVANAINPSNDTLYLILNASVPLFISGMAFIPILRQTPFQPLSANVTRRESLIFLCLYILAAVTGLYILFLNFLSTNALRARFLLVGAFFLLVLPLCLPGILNVGYWMGRNINLDASNELELHKELIERESRFDVMSKTTYGVVDKQGCFGKVMETDMVTTMLGEEHPARLLVCSWDFWLYYITYFCGGTVGLVYSNNIGQICQSLGYASQTSSLVTLYSSCSFFGRLLSAAPDFLRDKVYFGRTWWLAVAIVPAPIAFFLLAASGSEAALCVGTALIGISSGFVFSAAVSITSELFGPNSAAVNHNILITNIPIGSLLYGLLAAVVYESNERSSTKVSLLKEATLCLVSFYSYGHGLLMIAFKAIKAEHNPHCKFGAHIDTTRNCIVLSQARRFYCLSGKK</sequence>
<reference evidence="8" key="1">
    <citation type="submission" date="2023-07" db="EMBL/GenBank/DDBJ databases">
        <title>draft genome sequence of fig (Ficus carica).</title>
        <authorList>
            <person name="Takahashi T."/>
            <person name="Nishimura K."/>
        </authorList>
    </citation>
    <scope>NUCLEOTIDE SEQUENCE</scope>
</reference>
<evidence type="ECO:0000256" key="2">
    <source>
        <dbReference type="ARBA" id="ARBA00022692"/>
    </source>
</evidence>
<name>A0AA88ACV1_FICCA</name>
<dbReference type="Proteomes" id="UP001187192">
    <property type="component" value="Unassembled WGS sequence"/>
</dbReference>
<evidence type="ECO:0000256" key="4">
    <source>
        <dbReference type="ARBA" id="ARBA00023136"/>
    </source>
</evidence>
<dbReference type="InterPro" id="IPR036259">
    <property type="entry name" value="MFS_trans_sf"/>
</dbReference>
<feature type="transmembrane region" description="Helical" evidence="5">
    <location>
        <begin position="205"/>
        <end position="224"/>
    </location>
</feature>
<dbReference type="Pfam" id="PF06813">
    <property type="entry name" value="Nodulin-like"/>
    <property type="match status" value="1"/>
</dbReference>
<comment type="caution">
    <text evidence="8">The sequence shown here is derived from an EMBL/GenBank/DDBJ whole genome shotgun (WGS) entry which is preliminary data.</text>
</comment>
<dbReference type="AlphaFoldDB" id="A0AA88ACV1"/>
<feature type="domain" description="NFD4 C-terminal" evidence="7">
    <location>
        <begin position="318"/>
        <end position="516"/>
    </location>
</feature>
<organism evidence="8 9">
    <name type="scientific">Ficus carica</name>
    <name type="common">Common fig</name>
    <dbReference type="NCBI Taxonomy" id="3494"/>
    <lineage>
        <taxon>Eukaryota</taxon>
        <taxon>Viridiplantae</taxon>
        <taxon>Streptophyta</taxon>
        <taxon>Embryophyta</taxon>
        <taxon>Tracheophyta</taxon>
        <taxon>Spermatophyta</taxon>
        <taxon>Magnoliopsida</taxon>
        <taxon>eudicotyledons</taxon>
        <taxon>Gunneridae</taxon>
        <taxon>Pentapetalae</taxon>
        <taxon>rosids</taxon>
        <taxon>fabids</taxon>
        <taxon>Rosales</taxon>
        <taxon>Moraceae</taxon>
        <taxon>Ficeae</taxon>
        <taxon>Ficus</taxon>
    </lineage>
</organism>
<feature type="transmembrane region" description="Helical" evidence="5">
    <location>
        <begin position="399"/>
        <end position="417"/>
    </location>
</feature>
<evidence type="ECO:0000256" key="1">
    <source>
        <dbReference type="ARBA" id="ARBA00004141"/>
    </source>
</evidence>
<dbReference type="EMBL" id="BTGU01000028">
    <property type="protein sequence ID" value="GMN48577.1"/>
    <property type="molecule type" value="Genomic_DNA"/>
</dbReference>